<sequence length="230" mass="25397">MCKSSGRTRRFAAGTEAGFAIYLINKKLDIGLPLALHIEAVKEGEEPVSFGPNAVLVDYGDGWKLETVTDVEFAESKLNLNCFLFVSFKVGVGKEKRVQPTKVKIPKGGGGSLEGGDGGTSYARPRDWREGLEREQCVMCALLDILCMNSTKNVIGSAIEALQGWVTRIKAFVEEGSYDVDATLFATVDGTFNKHEVERKFLEGHHKFVEERVARLVVDVKAMMEEFKTI</sequence>
<dbReference type="PANTHER" id="PTHR36396:SF1">
    <property type="entry name" value="MALTASE-GLUCOAMYLASE, INTESTINAL PROTEIN"/>
    <property type="match status" value="1"/>
</dbReference>
<proteinExistence type="predicted"/>
<evidence type="ECO:0000313" key="3">
    <source>
        <dbReference type="Proteomes" id="UP000288805"/>
    </source>
</evidence>
<dbReference type="EMBL" id="QGNW01000156">
    <property type="protein sequence ID" value="RVW90326.1"/>
    <property type="molecule type" value="Genomic_DNA"/>
</dbReference>
<organism evidence="2 3">
    <name type="scientific">Vitis vinifera</name>
    <name type="common">Grape</name>
    <dbReference type="NCBI Taxonomy" id="29760"/>
    <lineage>
        <taxon>Eukaryota</taxon>
        <taxon>Viridiplantae</taxon>
        <taxon>Streptophyta</taxon>
        <taxon>Embryophyta</taxon>
        <taxon>Tracheophyta</taxon>
        <taxon>Spermatophyta</taxon>
        <taxon>Magnoliopsida</taxon>
        <taxon>eudicotyledons</taxon>
        <taxon>Gunneridae</taxon>
        <taxon>Pentapetalae</taxon>
        <taxon>rosids</taxon>
        <taxon>Vitales</taxon>
        <taxon>Vitaceae</taxon>
        <taxon>Viteae</taxon>
        <taxon>Vitis</taxon>
    </lineage>
</organism>
<name>A0A438I0T7_VITVI</name>
<protein>
    <submittedName>
        <fullName evidence="2">Uncharacterized protein</fullName>
    </submittedName>
</protein>
<evidence type="ECO:0000313" key="2">
    <source>
        <dbReference type="EMBL" id="RVW90326.1"/>
    </source>
</evidence>
<dbReference type="PANTHER" id="PTHR36396">
    <property type="entry name" value="MALTASE-GLUCOAMYLASE, INTESTINAL PROTEIN"/>
    <property type="match status" value="1"/>
</dbReference>
<feature type="compositionally biased region" description="Gly residues" evidence="1">
    <location>
        <begin position="107"/>
        <end position="119"/>
    </location>
</feature>
<reference evidence="2 3" key="1">
    <citation type="journal article" date="2018" name="PLoS Genet.">
        <title>Population sequencing reveals clonal diversity and ancestral inbreeding in the grapevine cultivar Chardonnay.</title>
        <authorList>
            <person name="Roach M.J."/>
            <person name="Johnson D.L."/>
            <person name="Bohlmann J."/>
            <person name="van Vuuren H.J."/>
            <person name="Jones S.J."/>
            <person name="Pretorius I.S."/>
            <person name="Schmidt S.A."/>
            <person name="Borneman A.R."/>
        </authorList>
    </citation>
    <scope>NUCLEOTIDE SEQUENCE [LARGE SCALE GENOMIC DNA]</scope>
    <source>
        <strain evidence="3">cv. Chardonnay</strain>
        <tissue evidence="2">Leaf</tissue>
    </source>
</reference>
<evidence type="ECO:0000256" key="1">
    <source>
        <dbReference type="SAM" id="MobiDB-lite"/>
    </source>
</evidence>
<gene>
    <name evidence="2" type="ORF">CK203_036792</name>
</gene>
<dbReference type="AlphaFoldDB" id="A0A438I0T7"/>
<feature type="region of interest" description="Disordered" evidence="1">
    <location>
        <begin position="103"/>
        <end position="124"/>
    </location>
</feature>
<comment type="caution">
    <text evidence="2">The sequence shown here is derived from an EMBL/GenBank/DDBJ whole genome shotgun (WGS) entry which is preliminary data.</text>
</comment>
<dbReference type="Proteomes" id="UP000288805">
    <property type="component" value="Unassembled WGS sequence"/>
</dbReference>
<accession>A0A438I0T7</accession>